<keyword evidence="2" id="KW-1185">Reference proteome</keyword>
<proteinExistence type="predicted"/>
<sequence length="38" mass="4065">MARGALSLSEQTIVDVSAGLIGSVAQHLHHPREVRSLQ</sequence>
<name>A0A085WHK9_9BACT</name>
<dbReference type="AlphaFoldDB" id="A0A085WHK9"/>
<evidence type="ECO:0000313" key="1">
    <source>
        <dbReference type="EMBL" id="KFE67172.1"/>
    </source>
</evidence>
<dbReference type="STRING" id="394096.DB31_8525"/>
<evidence type="ECO:0000313" key="2">
    <source>
        <dbReference type="Proteomes" id="UP000028725"/>
    </source>
</evidence>
<gene>
    <name evidence="1" type="ORF">DB31_8525</name>
</gene>
<dbReference type="EMBL" id="JMCB01000008">
    <property type="protein sequence ID" value="KFE67172.1"/>
    <property type="molecule type" value="Genomic_DNA"/>
</dbReference>
<comment type="caution">
    <text evidence="1">The sequence shown here is derived from an EMBL/GenBank/DDBJ whole genome shotgun (WGS) entry which is preliminary data.</text>
</comment>
<protein>
    <submittedName>
        <fullName evidence="1">Uncharacterized protein</fullName>
    </submittedName>
</protein>
<organism evidence="1 2">
    <name type="scientific">Hyalangium minutum</name>
    <dbReference type="NCBI Taxonomy" id="394096"/>
    <lineage>
        <taxon>Bacteria</taxon>
        <taxon>Pseudomonadati</taxon>
        <taxon>Myxococcota</taxon>
        <taxon>Myxococcia</taxon>
        <taxon>Myxococcales</taxon>
        <taxon>Cystobacterineae</taxon>
        <taxon>Archangiaceae</taxon>
        <taxon>Hyalangium</taxon>
    </lineage>
</organism>
<accession>A0A085WHK9</accession>
<reference evidence="1 2" key="1">
    <citation type="submission" date="2014-04" db="EMBL/GenBank/DDBJ databases">
        <title>Genome assembly of Hyalangium minutum DSM 14724.</title>
        <authorList>
            <person name="Sharma G."/>
            <person name="Subramanian S."/>
        </authorList>
    </citation>
    <scope>NUCLEOTIDE SEQUENCE [LARGE SCALE GENOMIC DNA]</scope>
    <source>
        <strain evidence="1 2">DSM 14724</strain>
    </source>
</reference>
<dbReference type="Proteomes" id="UP000028725">
    <property type="component" value="Unassembled WGS sequence"/>
</dbReference>